<feature type="transmembrane region" description="Helical" evidence="6">
    <location>
        <begin position="152"/>
        <end position="176"/>
    </location>
</feature>
<evidence type="ECO:0000256" key="1">
    <source>
        <dbReference type="ARBA" id="ARBA00004141"/>
    </source>
</evidence>
<evidence type="ECO:0000256" key="5">
    <source>
        <dbReference type="ARBA" id="ARBA00023136"/>
    </source>
</evidence>
<comment type="subcellular location">
    <subcellularLocation>
        <location evidence="1">Membrane</location>
        <topology evidence="1">Multi-pass membrane protein</topology>
    </subcellularLocation>
</comment>
<gene>
    <name evidence="7" type="ORF">GW534_09115</name>
</gene>
<organism evidence="7 8">
    <name type="scientific">Pallidibacillus pasinlerensis</name>
    <dbReference type="NCBI Taxonomy" id="2703818"/>
    <lineage>
        <taxon>Bacteria</taxon>
        <taxon>Bacillati</taxon>
        <taxon>Bacillota</taxon>
        <taxon>Bacilli</taxon>
        <taxon>Bacillales</taxon>
        <taxon>Bacillaceae</taxon>
        <taxon>Pallidibacillus</taxon>
    </lineage>
</organism>
<feature type="transmembrane region" description="Helical" evidence="6">
    <location>
        <begin position="242"/>
        <end position="260"/>
    </location>
</feature>
<dbReference type="Proteomes" id="UP000743899">
    <property type="component" value="Unassembled WGS sequence"/>
</dbReference>
<evidence type="ECO:0000313" key="8">
    <source>
        <dbReference type="Proteomes" id="UP000743899"/>
    </source>
</evidence>
<evidence type="ECO:0000256" key="2">
    <source>
        <dbReference type="ARBA" id="ARBA00009012"/>
    </source>
</evidence>
<feature type="transmembrane region" description="Helical" evidence="6">
    <location>
        <begin position="29"/>
        <end position="61"/>
    </location>
</feature>
<keyword evidence="4 6" id="KW-1133">Transmembrane helix</keyword>
<evidence type="ECO:0000313" key="7">
    <source>
        <dbReference type="EMBL" id="NCU17890.1"/>
    </source>
</evidence>
<keyword evidence="3 6" id="KW-0812">Transmembrane</keyword>
<proteinExistence type="inferred from homology"/>
<dbReference type="PANTHER" id="PTHR13353">
    <property type="entry name" value="TRANSMEMBRANE PROTEIN 19"/>
    <property type="match status" value="1"/>
</dbReference>
<comment type="similarity">
    <text evidence="2">Belongs to the TMEM19 family.</text>
</comment>
<protein>
    <submittedName>
        <fullName evidence="7">DUF92 domain-containing protein</fullName>
    </submittedName>
</protein>
<evidence type="ECO:0000256" key="3">
    <source>
        <dbReference type="ARBA" id="ARBA00022692"/>
    </source>
</evidence>
<feature type="transmembrane region" description="Helical" evidence="6">
    <location>
        <begin position="182"/>
        <end position="202"/>
    </location>
</feature>
<dbReference type="PANTHER" id="PTHR13353:SF5">
    <property type="entry name" value="TRANSMEMBRANE PROTEIN 19"/>
    <property type="match status" value="1"/>
</dbReference>
<sequence>MNDVIVFLIVSIFSYLAYRENALRLSGAIASIFVGTAVFIGIGIKGFILLIVFFVTSSFFTKWKREQKQSVEHIVAKGDARDWVQVLANGGVPALSSLLFYWQEEPIWILTFAVSLACSTADTWASEIGVLSKKDPFLIFPFKRVRKGTSGAFSILGTVASLMGAIIIGLTAKVFWFEIFSWLSIIWIICFGFFGMIVDSILGRSIQVKFQCSICGLITEKKVHCGQPTIYYKGLRFIDNDIVNILSIVIATLLSVILFLA</sequence>
<dbReference type="EMBL" id="JAACYS010000037">
    <property type="protein sequence ID" value="NCU17890.1"/>
    <property type="molecule type" value="Genomic_DNA"/>
</dbReference>
<name>A0ABX0A8U0_9BACI</name>
<dbReference type="Pfam" id="PF01940">
    <property type="entry name" value="DUF92"/>
    <property type="match status" value="1"/>
</dbReference>
<reference evidence="7 8" key="1">
    <citation type="submission" date="2020-01" db="EMBL/GenBank/DDBJ databases">
        <title>A novel Bacillus sp. from Pasinler.</title>
        <authorList>
            <person name="Adiguzel A."/>
            <person name="Ay H."/>
            <person name="Baltaci M.O."/>
        </authorList>
    </citation>
    <scope>NUCLEOTIDE SEQUENCE [LARGE SCALE GENOMIC DNA]</scope>
    <source>
        <strain evidence="7 8">P1</strain>
    </source>
</reference>
<dbReference type="InterPro" id="IPR002794">
    <property type="entry name" value="DUF92_TMEM19"/>
</dbReference>
<comment type="caution">
    <text evidence="7">The sequence shown here is derived from an EMBL/GenBank/DDBJ whole genome shotgun (WGS) entry which is preliminary data.</text>
</comment>
<accession>A0ABX0A8U0</accession>
<keyword evidence="5 6" id="KW-0472">Membrane</keyword>
<evidence type="ECO:0000256" key="6">
    <source>
        <dbReference type="SAM" id="Phobius"/>
    </source>
</evidence>
<keyword evidence="8" id="KW-1185">Reference proteome</keyword>
<evidence type="ECO:0000256" key="4">
    <source>
        <dbReference type="ARBA" id="ARBA00022989"/>
    </source>
</evidence>